<reference evidence="4" key="2">
    <citation type="submission" date="2012-11" db="EMBL/GenBank/DDBJ databases">
        <authorList>
            <person name="Kuo A."/>
            <person name="Curtis B.A."/>
            <person name="Tanifuji G."/>
            <person name="Burki F."/>
            <person name="Gruber A."/>
            <person name="Irimia M."/>
            <person name="Maruyama S."/>
            <person name="Arias M.C."/>
            <person name="Ball S.G."/>
            <person name="Gile G.H."/>
            <person name="Hirakawa Y."/>
            <person name="Hopkins J.F."/>
            <person name="Rensing S.A."/>
            <person name="Schmutz J."/>
            <person name="Symeonidi A."/>
            <person name="Elias M."/>
            <person name="Eveleigh R.J."/>
            <person name="Herman E.K."/>
            <person name="Klute M.J."/>
            <person name="Nakayama T."/>
            <person name="Obornik M."/>
            <person name="Reyes-Prieto A."/>
            <person name="Armbrust E.V."/>
            <person name="Aves S.J."/>
            <person name="Beiko R.G."/>
            <person name="Coutinho P."/>
            <person name="Dacks J.B."/>
            <person name="Durnford D.G."/>
            <person name="Fast N.M."/>
            <person name="Green B.R."/>
            <person name="Grisdale C."/>
            <person name="Hempe F."/>
            <person name="Henrissat B."/>
            <person name="Hoppner M.P."/>
            <person name="Ishida K.-I."/>
            <person name="Kim E."/>
            <person name="Koreny L."/>
            <person name="Kroth P.G."/>
            <person name="Liu Y."/>
            <person name="Malik S.-B."/>
            <person name="Maier U.G."/>
            <person name="McRose D."/>
            <person name="Mock T."/>
            <person name="Neilson J.A."/>
            <person name="Onodera N.T."/>
            <person name="Poole A.M."/>
            <person name="Pritham E.J."/>
            <person name="Richards T.A."/>
            <person name="Rocap G."/>
            <person name="Roy S.W."/>
            <person name="Sarai C."/>
            <person name="Schaack S."/>
            <person name="Shirato S."/>
            <person name="Slamovits C.H."/>
            <person name="Spencer D.F."/>
            <person name="Suzuki S."/>
            <person name="Worden A.Z."/>
            <person name="Zauner S."/>
            <person name="Barry K."/>
            <person name="Bell C."/>
            <person name="Bharti A.K."/>
            <person name="Crow J.A."/>
            <person name="Grimwood J."/>
            <person name="Kramer R."/>
            <person name="Lindquist E."/>
            <person name="Lucas S."/>
            <person name="Salamov A."/>
            <person name="McFadden G.I."/>
            <person name="Lane C.E."/>
            <person name="Keeling P.J."/>
            <person name="Gray M.W."/>
            <person name="Grigoriev I.V."/>
            <person name="Archibald J.M."/>
        </authorList>
    </citation>
    <scope>NUCLEOTIDE SEQUENCE</scope>
    <source>
        <strain evidence="4">CCMP2712</strain>
    </source>
</reference>
<feature type="region of interest" description="Disordered" evidence="1">
    <location>
        <begin position="99"/>
        <end position="127"/>
    </location>
</feature>
<evidence type="ECO:0000313" key="2">
    <source>
        <dbReference type="EMBL" id="EKX34334.1"/>
    </source>
</evidence>
<dbReference type="GeneID" id="17291079"/>
<accession>L1IEL6</accession>
<sequence>MTVVSYRVADKYLASAPQTPQRADYQLLPLTPMDQPQANANLDFSQHLLGSNTISPAMPILGDQCQVLPRTPNGNSNSGYMRYSLSPSTAVILDLSSPVREPHKGEEKFETNVKEDRADEKKTEKEKKDAMVHLELIAVK</sequence>
<keyword evidence="4" id="KW-1185">Reference proteome</keyword>
<organism evidence="2">
    <name type="scientific">Guillardia theta (strain CCMP2712)</name>
    <name type="common">Cryptophyte</name>
    <dbReference type="NCBI Taxonomy" id="905079"/>
    <lineage>
        <taxon>Eukaryota</taxon>
        <taxon>Cryptophyceae</taxon>
        <taxon>Pyrenomonadales</taxon>
        <taxon>Geminigeraceae</taxon>
        <taxon>Guillardia</taxon>
    </lineage>
</organism>
<proteinExistence type="predicted"/>
<gene>
    <name evidence="2" type="ORF">GUITHDRAFT_155780</name>
</gene>
<dbReference type="RefSeq" id="XP_005821314.1">
    <property type="nucleotide sequence ID" value="XM_005821257.1"/>
</dbReference>
<dbReference type="PaxDb" id="55529-EKX34334"/>
<reference evidence="2 4" key="1">
    <citation type="journal article" date="2012" name="Nature">
        <title>Algal genomes reveal evolutionary mosaicism and the fate of nucleomorphs.</title>
        <authorList>
            <consortium name="DOE Joint Genome Institute"/>
            <person name="Curtis B.A."/>
            <person name="Tanifuji G."/>
            <person name="Burki F."/>
            <person name="Gruber A."/>
            <person name="Irimia M."/>
            <person name="Maruyama S."/>
            <person name="Arias M.C."/>
            <person name="Ball S.G."/>
            <person name="Gile G.H."/>
            <person name="Hirakawa Y."/>
            <person name="Hopkins J.F."/>
            <person name="Kuo A."/>
            <person name="Rensing S.A."/>
            <person name="Schmutz J."/>
            <person name="Symeonidi A."/>
            <person name="Elias M."/>
            <person name="Eveleigh R.J."/>
            <person name="Herman E.K."/>
            <person name="Klute M.J."/>
            <person name="Nakayama T."/>
            <person name="Obornik M."/>
            <person name="Reyes-Prieto A."/>
            <person name="Armbrust E.V."/>
            <person name="Aves S.J."/>
            <person name="Beiko R.G."/>
            <person name="Coutinho P."/>
            <person name="Dacks J.B."/>
            <person name="Durnford D.G."/>
            <person name="Fast N.M."/>
            <person name="Green B.R."/>
            <person name="Grisdale C.J."/>
            <person name="Hempel F."/>
            <person name="Henrissat B."/>
            <person name="Hoppner M.P."/>
            <person name="Ishida K."/>
            <person name="Kim E."/>
            <person name="Koreny L."/>
            <person name="Kroth P.G."/>
            <person name="Liu Y."/>
            <person name="Malik S.B."/>
            <person name="Maier U.G."/>
            <person name="McRose D."/>
            <person name="Mock T."/>
            <person name="Neilson J.A."/>
            <person name="Onodera N.T."/>
            <person name="Poole A.M."/>
            <person name="Pritham E.J."/>
            <person name="Richards T.A."/>
            <person name="Rocap G."/>
            <person name="Roy S.W."/>
            <person name="Sarai C."/>
            <person name="Schaack S."/>
            <person name="Shirato S."/>
            <person name="Slamovits C.H."/>
            <person name="Spencer D.F."/>
            <person name="Suzuki S."/>
            <person name="Worden A.Z."/>
            <person name="Zauner S."/>
            <person name="Barry K."/>
            <person name="Bell C."/>
            <person name="Bharti A.K."/>
            <person name="Crow J.A."/>
            <person name="Grimwood J."/>
            <person name="Kramer R."/>
            <person name="Lindquist E."/>
            <person name="Lucas S."/>
            <person name="Salamov A."/>
            <person name="McFadden G.I."/>
            <person name="Lane C.E."/>
            <person name="Keeling P.J."/>
            <person name="Gray M.W."/>
            <person name="Grigoriev I.V."/>
            <person name="Archibald J.M."/>
        </authorList>
    </citation>
    <scope>NUCLEOTIDE SEQUENCE</scope>
    <source>
        <strain evidence="2 4">CCMP2712</strain>
    </source>
</reference>
<dbReference type="KEGG" id="gtt:GUITHDRAFT_155780"/>
<dbReference type="AlphaFoldDB" id="L1IEL6"/>
<evidence type="ECO:0000313" key="4">
    <source>
        <dbReference type="Proteomes" id="UP000011087"/>
    </source>
</evidence>
<evidence type="ECO:0000313" key="3">
    <source>
        <dbReference type="EnsemblProtists" id="EKX34334"/>
    </source>
</evidence>
<dbReference type="HOGENOM" id="CLU_1838975_0_0_1"/>
<dbReference type="Proteomes" id="UP000011087">
    <property type="component" value="Unassembled WGS sequence"/>
</dbReference>
<evidence type="ECO:0000256" key="1">
    <source>
        <dbReference type="SAM" id="MobiDB-lite"/>
    </source>
</evidence>
<dbReference type="EnsemblProtists" id="EKX34334">
    <property type="protein sequence ID" value="EKX34334"/>
    <property type="gene ID" value="GUITHDRAFT_155780"/>
</dbReference>
<feature type="compositionally biased region" description="Basic and acidic residues" evidence="1">
    <location>
        <begin position="100"/>
        <end position="127"/>
    </location>
</feature>
<dbReference type="EMBL" id="JH993112">
    <property type="protein sequence ID" value="EKX34334.1"/>
    <property type="molecule type" value="Genomic_DNA"/>
</dbReference>
<protein>
    <submittedName>
        <fullName evidence="2 3">Uncharacterized protein</fullName>
    </submittedName>
</protein>
<reference evidence="3" key="3">
    <citation type="submission" date="2016-03" db="UniProtKB">
        <authorList>
            <consortium name="EnsemblProtists"/>
        </authorList>
    </citation>
    <scope>IDENTIFICATION</scope>
</reference>
<name>L1IEL6_GUITC</name>